<dbReference type="PANTHER" id="PTHR42928">
    <property type="entry name" value="TRICARBOXYLATE-BINDING PROTEIN"/>
    <property type="match status" value="1"/>
</dbReference>
<keyword evidence="3" id="KW-1185">Reference proteome</keyword>
<sequence length="336" mass="35475">MNPHQRRPTARRRQLLQTVFAGLAASLVMVAPAIAQDPWPSKPIRLVVPFPPGSSPDVIARLIAEPLREALGQPVVVDNRPGAGGNIGTAAVAKAEPDGYTVLFTINGPLVTAPALYRKLGYAPLKDLAPVTLVATSPNVLVVNPAMNVTTTGAFIDQVKQSAGKLNYGSVGAGSSAHLAMELLKNRENLDIQHVPYPGFPQVITAMLGGFVQAGFMVPAIAMPQVKTGQVKALAVTSLQRSPSLPDIPTMAEQGLPGFEVISWQAVLVPSSTPQPIVDRLNTEIVKAIGSKTVQDRLASQYFTPVGSTPAELSARIVSETKTLGAVIERLKLTLD</sequence>
<name>A0A5C0B6X7_9BURK</name>
<gene>
    <name evidence="2" type="ORF">FXN63_11990</name>
</gene>
<evidence type="ECO:0000313" key="2">
    <source>
        <dbReference type="EMBL" id="QEI09270.1"/>
    </source>
</evidence>
<dbReference type="KEGG" id="pacr:FXN63_11990"/>
<dbReference type="Gene3D" id="3.40.190.10">
    <property type="entry name" value="Periplasmic binding protein-like II"/>
    <property type="match status" value="1"/>
</dbReference>
<dbReference type="Gene3D" id="3.40.190.150">
    <property type="entry name" value="Bordetella uptake gene, domain 1"/>
    <property type="match status" value="1"/>
</dbReference>
<evidence type="ECO:0000313" key="3">
    <source>
        <dbReference type="Proteomes" id="UP000325161"/>
    </source>
</evidence>
<dbReference type="Proteomes" id="UP000325161">
    <property type="component" value="Chromosome"/>
</dbReference>
<accession>A0A5C0B6X7</accession>
<dbReference type="OrthoDB" id="8678477at2"/>
<dbReference type="CDD" id="cd13578">
    <property type="entry name" value="PBP2_Bug27"/>
    <property type="match status" value="1"/>
</dbReference>
<proteinExistence type="inferred from homology"/>
<evidence type="ECO:0000256" key="1">
    <source>
        <dbReference type="ARBA" id="ARBA00006987"/>
    </source>
</evidence>
<protein>
    <submittedName>
        <fullName evidence="2">Tripartite tricarboxylate transporter substrate binding protein</fullName>
    </submittedName>
</protein>
<comment type="similarity">
    <text evidence="1">Belongs to the UPF0065 (bug) family.</text>
</comment>
<dbReference type="Pfam" id="PF03401">
    <property type="entry name" value="TctC"/>
    <property type="match status" value="1"/>
</dbReference>
<reference evidence="2 3" key="1">
    <citation type="submission" date="2019-08" db="EMBL/GenBank/DDBJ databases">
        <title>Amphibian skin-associated Pigmentiphaga: genome sequence and occurrence across geography and hosts.</title>
        <authorList>
            <person name="Bletz M.C."/>
            <person name="Bunk B."/>
            <person name="Sproeer C."/>
            <person name="Biwer P."/>
            <person name="Reiter S."/>
            <person name="Rabemananjara F.C.E."/>
            <person name="Schulz S."/>
            <person name="Overmann J."/>
            <person name="Vences M."/>
        </authorList>
    </citation>
    <scope>NUCLEOTIDE SEQUENCE [LARGE SCALE GENOMIC DNA]</scope>
    <source>
        <strain evidence="2 3">Mada1488</strain>
    </source>
</reference>
<dbReference type="AlphaFoldDB" id="A0A5C0B6X7"/>
<dbReference type="SUPFAM" id="SSF53850">
    <property type="entry name" value="Periplasmic binding protein-like II"/>
    <property type="match status" value="1"/>
</dbReference>
<organism evidence="2 3">
    <name type="scientific">Pigmentiphaga aceris</name>
    <dbReference type="NCBI Taxonomy" id="1940612"/>
    <lineage>
        <taxon>Bacteria</taxon>
        <taxon>Pseudomonadati</taxon>
        <taxon>Pseudomonadota</taxon>
        <taxon>Betaproteobacteria</taxon>
        <taxon>Burkholderiales</taxon>
        <taxon>Alcaligenaceae</taxon>
        <taxon>Pigmentiphaga</taxon>
    </lineage>
</organism>
<dbReference type="PIRSF" id="PIRSF017082">
    <property type="entry name" value="YflP"/>
    <property type="match status" value="1"/>
</dbReference>
<dbReference type="PANTHER" id="PTHR42928:SF5">
    <property type="entry name" value="BLR1237 PROTEIN"/>
    <property type="match status" value="1"/>
</dbReference>
<dbReference type="InterPro" id="IPR005064">
    <property type="entry name" value="BUG"/>
</dbReference>
<dbReference type="InterPro" id="IPR042100">
    <property type="entry name" value="Bug_dom1"/>
</dbReference>
<dbReference type="EMBL" id="CP043046">
    <property type="protein sequence ID" value="QEI09270.1"/>
    <property type="molecule type" value="Genomic_DNA"/>
</dbReference>